<dbReference type="FunFam" id="3.90.79.10:FF:000060">
    <property type="entry name" value="Nudix hydrolase 1"/>
    <property type="match status" value="1"/>
</dbReference>
<evidence type="ECO:0000259" key="2">
    <source>
        <dbReference type="PROSITE" id="PS51462"/>
    </source>
</evidence>
<dbReference type="InterPro" id="IPR000086">
    <property type="entry name" value="NUDIX_hydrolase_dom"/>
</dbReference>
<dbReference type="GO" id="GO:0035539">
    <property type="term" value="F:8-oxo-7,8-dihydrodeoxyguanosine triphosphate pyrophosphatase activity"/>
    <property type="evidence" value="ECO:0007669"/>
    <property type="project" value="TreeGrafter"/>
</dbReference>
<dbReference type="AlphaFoldDB" id="A0AAJ0HKD7"/>
<dbReference type="PANTHER" id="PTHR16099">
    <property type="entry name" value="8-OXO-DGTP DIPHOSPHATES NUDT15"/>
    <property type="match status" value="1"/>
</dbReference>
<dbReference type="Gene3D" id="3.90.79.10">
    <property type="entry name" value="Nucleoside Triphosphate Pyrophosphohydrolase"/>
    <property type="match status" value="1"/>
</dbReference>
<dbReference type="CDD" id="cd04678">
    <property type="entry name" value="NUDIX_MTH2_Nudt15"/>
    <property type="match status" value="1"/>
</dbReference>
<reference evidence="3" key="1">
    <citation type="journal article" date="2023" name="Mol. Phylogenet. Evol.">
        <title>Genome-scale phylogeny and comparative genomics of the fungal order Sordariales.</title>
        <authorList>
            <person name="Hensen N."/>
            <person name="Bonometti L."/>
            <person name="Westerberg I."/>
            <person name="Brannstrom I.O."/>
            <person name="Guillou S."/>
            <person name="Cros-Aarteil S."/>
            <person name="Calhoun S."/>
            <person name="Haridas S."/>
            <person name="Kuo A."/>
            <person name="Mondo S."/>
            <person name="Pangilinan J."/>
            <person name="Riley R."/>
            <person name="LaButti K."/>
            <person name="Andreopoulos B."/>
            <person name="Lipzen A."/>
            <person name="Chen C."/>
            <person name="Yan M."/>
            <person name="Daum C."/>
            <person name="Ng V."/>
            <person name="Clum A."/>
            <person name="Steindorff A."/>
            <person name="Ohm R.A."/>
            <person name="Martin F."/>
            <person name="Silar P."/>
            <person name="Natvig D.O."/>
            <person name="Lalanne C."/>
            <person name="Gautier V."/>
            <person name="Ament-Velasquez S.L."/>
            <person name="Kruys A."/>
            <person name="Hutchinson M.I."/>
            <person name="Powell A.J."/>
            <person name="Barry K."/>
            <person name="Miller A.N."/>
            <person name="Grigoriev I.V."/>
            <person name="Debuchy R."/>
            <person name="Gladieux P."/>
            <person name="Hiltunen Thoren M."/>
            <person name="Johannesson H."/>
        </authorList>
    </citation>
    <scope>NUCLEOTIDE SEQUENCE</scope>
    <source>
        <strain evidence="3">CBS 955.72</strain>
    </source>
</reference>
<dbReference type="InterPro" id="IPR015797">
    <property type="entry name" value="NUDIX_hydrolase-like_dom_sf"/>
</dbReference>
<comment type="caution">
    <text evidence="3">The sequence shown here is derived from an EMBL/GenBank/DDBJ whole genome shotgun (WGS) entry which is preliminary data.</text>
</comment>
<proteinExistence type="predicted"/>
<organism evidence="3 4">
    <name type="scientific">Lasiosphaeria hispida</name>
    <dbReference type="NCBI Taxonomy" id="260671"/>
    <lineage>
        <taxon>Eukaryota</taxon>
        <taxon>Fungi</taxon>
        <taxon>Dikarya</taxon>
        <taxon>Ascomycota</taxon>
        <taxon>Pezizomycotina</taxon>
        <taxon>Sordariomycetes</taxon>
        <taxon>Sordariomycetidae</taxon>
        <taxon>Sordariales</taxon>
        <taxon>Lasiosphaeriaceae</taxon>
        <taxon>Lasiosphaeria</taxon>
    </lineage>
</organism>
<evidence type="ECO:0000313" key="4">
    <source>
        <dbReference type="Proteomes" id="UP001275084"/>
    </source>
</evidence>
<sequence>MNMNGAFAWPRVAVIAIIRDHQGRVCTGRRIGALGGGQLSFPGGHLELGEGIFACVEREALEESGLVIRGVQVIGVTNDFFVKNNKHYITIFAECEQLDLKQQPQRLEPEKCEGWGWMSWEELEALAKNESTSEELFLPVVNLIRSNLYKPSNIHQL</sequence>
<name>A0AAJ0HKD7_9PEZI</name>
<dbReference type="EMBL" id="JAUIQD010000003">
    <property type="protein sequence ID" value="KAK3356520.1"/>
    <property type="molecule type" value="Genomic_DNA"/>
</dbReference>
<dbReference type="InterPro" id="IPR020084">
    <property type="entry name" value="NUDIX_hydrolase_CS"/>
</dbReference>
<feature type="domain" description="Nudix hydrolase" evidence="2">
    <location>
        <begin position="8"/>
        <end position="140"/>
    </location>
</feature>
<gene>
    <name evidence="3" type="ORF">B0T25DRAFT_497124</name>
</gene>
<dbReference type="PROSITE" id="PS00893">
    <property type="entry name" value="NUDIX_BOX"/>
    <property type="match status" value="1"/>
</dbReference>
<dbReference type="PROSITE" id="PS51462">
    <property type="entry name" value="NUDIX"/>
    <property type="match status" value="1"/>
</dbReference>
<accession>A0AAJ0HKD7</accession>
<dbReference type="SUPFAM" id="SSF55811">
    <property type="entry name" value="Nudix"/>
    <property type="match status" value="1"/>
</dbReference>
<dbReference type="GO" id="GO:0005829">
    <property type="term" value="C:cytosol"/>
    <property type="evidence" value="ECO:0007669"/>
    <property type="project" value="TreeGrafter"/>
</dbReference>
<dbReference type="Pfam" id="PF00293">
    <property type="entry name" value="NUDIX"/>
    <property type="match status" value="1"/>
</dbReference>
<keyword evidence="4" id="KW-1185">Reference proteome</keyword>
<protein>
    <submittedName>
        <fullName evidence="3">NUDIX hydrolase domain-like protein</fullName>
    </submittedName>
</protein>
<evidence type="ECO:0000256" key="1">
    <source>
        <dbReference type="ARBA" id="ARBA00022801"/>
    </source>
</evidence>
<dbReference type="GO" id="GO:0006203">
    <property type="term" value="P:dGTP catabolic process"/>
    <property type="evidence" value="ECO:0007669"/>
    <property type="project" value="TreeGrafter"/>
</dbReference>
<reference evidence="3" key="2">
    <citation type="submission" date="2023-06" db="EMBL/GenBank/DDBJ databases">
        <authorList>
            <consortium name="Lawrence Berkeley National Laboratory"/>
            <person name="Haridas S."/>
            <person name="Hensen N."/>
            <person name="Bonometti L."/>
            <person name="Westerberg I."/>
            <person name="Brannstrom I.O."/>
            <person name="Guillou S."/>
            <person name="Cros-Aarteil S."/>
            <person name="Calhoun S."/>
            <person name="Kuo A."/>
            <person name="Mondo S."/>
            <person name="Pangilinan J."/>
            <person name="Riley R."/>
            <person name="Labutti K."/>
            <person name="Andreopoulos B."/>
            <person name="Lipzen A."/>
            <person name="Chen C."/>
            <person name="Yanf M."/>
            <person name="Daum C."/>
            <person name="Ng V."/>
            <person name="Clum A."/>
            <person name="Steindorff A."/>
            <person name="Ohm R."/>
            <person name="Martin F."/>
            <person name="Silar P."/>
            <person name="Natvig D."/>
            <person name="Lalanne C."/>
            <person name="Gautier V."/>
            <person name="Ament-Velasquez S.L."/>
            <person name="Kruys A."/>
            <person name="Hutchinson M.I."/>
            <person name="Powell A.J."/>
            <person name="Barry K."/>
            <person name="Miller A.N."/>
            <person name="Grigoriev I.V."/>
            <person name="Debuchy R."/>
            <person name="Gladieux P."/>
            <person name="Thoren M.H."/>
            <person name="Johannesson H."/>
        </authorList>
    </citation>
    <scope>NUCLEOTIDE SEQUENCE</scope>
    <source>
        <strain evidence="3">CBS 955.72</strain>
    </source>
</reference>
<keyword evidence="1 3" id="KW-0378">Hydrolase</keyword>
<dbReference type="Proteomes" id="UP001275084">
    <property type="component" value="Unassembled WGS sequence"/>
</dbReference>
<dbReference type="PANTHER" id="PTHR16099:SF5">
    <property type="entry name" value="NUCLEOTIDE TRIPHOSPHATE DIPHOSPHATASE NUDT15"/>
    <property type="match status" value="1"/>
</dbReference>
<evidence type="ECO:0000313" key="3">
    <source>
        <dbReference type="EMBL" id="KAK3356520.1"/>
    </source>
</evidence>